<dbReference type="PANTHER" id="PTHR33840:SF1">
    <property type="entry name" value="TLE1 PHOSPHOLIPASE DOMAIN-CONTAINING PROTEIN"/>
    <property type="match status" value="1"/>
</dbReference>
<feature type="domain" description="T6SS Phospholipase effector Tle1-like catalytic" evidence="2">
    <location>
        <begin position="338"/>
        <end position="428"/>
    </location>
</feature>
<feature type="region of interest" description="Disordered" evidence="1">
    <location>
        <begin position="138"/>
        <end position="163"/>
    </location>
</feature>
<proteinExistence type="predicted"/>
<evidence type="ECO:0000256" key="1">
    <source>
        <dbReference type="SAM" id="MobiDB-lite"/>
    </source>
</evidence>
<evidence type="ECO:0000313" key="3">
    <source>
        <dbReference type="EMBL" id="MBW6392024.1"/>
    </source>
</evidence>
<sequence length="592" mass="66207">MFFKLIRRHDVRDIDLPFIESPTFASSKVKDKLSRETGREGLSRLYAKAGGIGWAPDKDEAIRTIVKAVEQGNLLLVLNDGFDRPFLPLVEWNGEQWRSNARGAFSGRSLVNFLLPRLNARGLGPQAVAMLQRHGDWGVTRPVPTPAPRTSTPPPVPEPPPERPRTLQIGVFFDGTGNNMYNDRQLPDRDITNVAKLHGLYRDDEEHYPVYIQGVGTITGREGEDGFVAPEDAIGMGTGIGPEGGHARIEQALNEVREILEANPRDSLVTFDVFGFSRGAALARHFVNLIHRWPETLMVPDFGLGEAAAVTVPDFRIGEYRPPLRLIEAFPPSPIPFPQVRFVGLFDTVGSFYWPGNAENLDFDLYIASGSAARVVQLTAYHEIRRNFPLSSIADAQGNHPGNFAEIALPGVHSDVGGGYENPQHEADFANLEELIVRHRGGLGANGETIRRAQAEAQARGLDIRVEGMDVLEVERRATRKELAIYALHQMYEEAKRAWVPLDELRDDPDHTIPAELQALIDSWWQGGRRHGRQWMLEMSHEHFAGYIHTSHRQYPFTLRDRFAHAPEPSGVRRVFPNRHVPVAAPQEPQDA</sequence>
<name>A0ABS6ZPP8_9GAMM</name>
<gene>
    <name evidence="3" type="ORF">KPL81_12750</name>
</gene>
<evidence type="ECO:0000313" key="4">
    <source>
        <dbReference type="Proteomes" id="UP000769617"/>
    </source>
</evidence>
<accession>A0ABS6ZPP8</accession>
<keyword evidence="4" id="KW-1185">Reference proteome</keyword>
<feature type="compositionally biased region" description="Pro residues" evidence="1">
    <location>
        <begin position="143"/>
        <end position="159"/>
    </location>
</feature>
<feature type="domain" description="T6SS Phospholipase effector Tle1-like catalytic" evidence="2">
    <location>
        <begin position="171"/>
        <end position="292"/>
    </location>
</feature>
<reference evidence="3 4" key="1">
    <citation type="submission" date="2021-07" db="EMBL/GenBank/DDBJ databases">
        <authorList>
            <person name="So Y."/>
        </authorList>
    </citation>
    <scope>NUCLEOTIDE SEQUENCE [LARGE SCALE GENOMIC DNA]</scope>
    <source>
        <strain evidence="3 4">Y3S6</strain>
    </source>
</reference>
<comment type="caution">
    <text evidence="3">The sequence shown here is derived from an EMBL/GenBank/DDBJ whole genome shotgun (WGS) entry which is preliminary data.</text>
</comment>
<protein>
    <submittedName>
        <fullName evidence="3">DUF2235 domain-containing protein</fullName>
    </submittedName>
</protein>
<dbReference type="InterPro" id="IPR018712">
    <property type="entry name" value="Tle1-like_cat"/>
</dbReference>
<evidence type="ECO:0000259" key="2">
    <source>
        <dbReference type="Pfam" id="PF09994"/>
    </source>
</evidence>
<dbReference type="Proteomes" id="UP000769617">
    <property type="component" value="Unassembled WGS sequence"/>
</dbReference>
<dbReference type="EMBL" id="JAHYCA010000004">
    <property type="protein sequence ID" value="MBW6392024.1"/>
    <property type="molecule type" value="Genomic_DNA"/>
</dbReference>
<organism evidence="3 4">
    <name type="scientific">Billgrantia antri</name>
    <dbReference type="NCBI Taxonomy" id="2846777"/>
    <lineage>
        <taxon>Bacteria</taxon>
        <taxon>Pseudomonadati</taxon>
        <taxon>Pseudomonadota</taxon>
        <taxon>Gammaproteobacteria</taxon>
        <taxon>Oceanospirillales</taxon>
        <taxon>Halomonadaceae</taxon>
        <taxon>Billgrantia</taxon>
    </lineage>
</organism>
<dbReference type="Pfam" id="PF09994">
    <property type="entry name" value="T6SS_Tle1-like_cat"/>
    <property type="match status" value="2"/>
</dbReference>
<dbReference type="PANTHER" id="PTHR33840">
    <property type="match status" value="1"/>
</dbReference>